<keyword evidence="2" id="KW-1185">Reference proteome</keyword>
<evidence type="ECO:0000313" key="1">
    <source>
        <dbReference type="EMBL" id="MVW63253.1"/>
    </source>
</evidence>
<accession>A0A7X3G4B2</accession>
<dbReference type="AlphaFoldDB" id="A0A7X3G4B2"/>
<dbReference type="RefSeq" id="WP_056136603.1">
    <property type="nucleotide sequence ID" value="NZ_WSES01000008.1"/>
</dbReference>
<evidence type="ECO:0000313" key="2">
    <source>
        <dbReference type="Proteomes" id="UP000443353"/>
    </source>
</evidence>
<organism evidence="1 2">
    <name type="scientific">Massilia cellulosiltytica</name>
    <dbReference type="NCBI Taxonomy" id="2683234"/>
    <lineage>
        <taxon>Bacteria</taxon>
        <taxon>Pseudomonadati</taxon>
        <taxon>Pseudomonadota</taxon>
        <taxon>Betaproteobacteria</taxon>
        <taxon>Burkholderiales</taxon>
        <taxon>Oxalobacteraceae</taxon>
        <taxon>Telluria group</taxon>
        <taxon>Massilia</taxon>
    </lineage>
</organism>
<dbReference type="EMBL" id="WSES01000008">
    <property type="protein sequence ID" value="MVW63253.1"/>
    <property type="molecule type" value="Genomic_DNA"/>
</dbReference>
<comment type="caution">
    <text evidence="1">The sequence shown here is derived from an EMBL/GenBank/DDBJ whole genome shotgun (WGS) entry which is preliminary data.</text>
</comment>
<dbReference type="Pfam" id="PF21716">
    <property type="entry name" value="dnstrm_HI1420"/>
    <property type="match status" value="1"/>
</dbReference>
<dbReference type="Proteomes" id="UP000443353">
    <property type="component" value="Unassembled WGS sequence"/>
</dbReference>
<gene>
    <name evidence="1" type="ORF">GPY61_25345</name>
</gene>
<proteinExistence type="predicted"/>
<protein>
    <recommendedName>
        <fullName evidence="3">Addiction module antidote protein</fullName>
    </recommendedName>
</protein>
<sequence length="92" mass="9369">MTPTESSPPALDTLEAVAGYLAAAFDAGDPDTMTEALKLVARSAGLTHLAAAAGLPRDLLAAAMNRGEMGLDSLLAIMKVIDLHRPADGAPN</sequence>
<reference evidence="1 2" key="1">
    <citation type="submission" date="2019-12" db="EMBL/GenBank/DDBJ databases">
        <authorList>
            <person name="Li C."/>
            <person name="Zhao J."/>
        </authorList>
    </citation>
    <scope>NUCLEOTIDE SEQUENCE [LARGE SCALE GENOMIC DNA]</scope>
    <source>
        <strain evidence="1 2">NEAU-DD11</strain>
    </source>
</reference>
<name>A0A7X3G4B2_9BURK</name>
<evidence type="ECO:0008006" key="3">
    <source>
        <dbReference type="Google" id="ProtNLM"/>
    </source>
</evidence>
<dbReference type="InterPro" id="IPR014057">
    <property type="entry name" value="HI1420"/>
</dbReference>